<dbReference type="EC" id="1.3.1.72" evidence="2"/>
<feature type="compositionally biased region" description="Polar residues" evidence="7">
    <location>
        <begin position="309"/>
        <end position="325"/>
    </location>
</feature>
<dbReference type="PROSITE" id="PS51387">
    <property type="entry name" value="FAD_PCMH"/>
    <property type="match status" value="1"/>
</dbReference>
<dbReference type="InterPro" id="IPR016166">
    <property type="entry name" value="FAD-bd_PCMH"/>
</dbReference>
<keyword evidence="4" id="KW-1133">Transmembrane helix</keyword>
<dbReference type="GO" id="GO:0050614">
    <property type="term" value="F:Delta24-sterol reductase activity"/>
    <property type="evidence" value="ECO:0007669"/>
    <property type="project" value="UniProtKB-EC"/>
</dbReference>
<proteinExistence type="predicted"/>
<dbReference type="GO" id="GO:0008202">
    <property type="term" value="P:steroid metabolic process"/>
    <property type="evidence" value="ECO:0007669"/>
    <property type="project" value="TreeGrafter"/>
</dbReference>
<accession>A0AAD5RM77</accession>
<dbReference type="AlphaFoldDB" id="A0AAD5RM77"/>
<dbReference type="PANTHER" id="PTHR10801:SF0">
    <property type="entry name" value="DELTA(24)-STEROL REDUCTASE"/>
    <property type="match status" value="1"/>
</dbReference>
<reference evidence="9" key="1">
    <citation type="submission" date="2022-07" db="EMBL/GenBank/DDBJ databases">
        <title>Draft genome sequence of Zalerion maritima ATCC 34329, a (micro)plastics degrading marine fungus.</title>
        <authorList>
            <person name="Paco A."/>
            <person name="Goncalves M.F.M."/>
            <person name="Rocha-Santos T.A.P."/>
            <person name="Alves A."/>
        </authorList>
    </citation>
    <scope>NUCLEOTIDE SEQUENCE</scope>
    <source>
        <strain evidence="9">ATCC 34329</strain>
    </source>
</reference>
<evidence type="ECO:0000313" key="10">
    <source>
        <dbReference type="Proteomes" id="UP001201980"/>
    </source>
</evidence>
<comment type="caution">
    <text evidence="9">The sequence shown here is derived from an EMBL/GenBank/DDBJ whole genome shotgun (WGS) entry which is preliminary data.</text>
</comment>
<evidence type="ECO:0000256" key="5">
    <source>
        <dbReference type="ARBA" id="ARBA00023002"/>
    </source>
</evidence>
<comment type="subcellular location">
    <subcellularLocation>
        <location evidence="1">Membrane</location>
        <topology evidence="1">Single-pass membrane protein</topology>
    </subcellularLocation>
</comment>
<evidence type="ECO:0000259" key="8">
    <source>
        <dbReference type="PROSITE" id="PS51387"/>
    </source>
</evidence>
<dbReference type="GO" id="GO:0071949">
    <property type="term" value="F:FAD binding"/>
    <property type="evidence" value="ECO:0007669"/>
    <property type="project" value="InterPro"/>
</dbReference>
<evidence type="ECO:0000313" key="9">
    <source>
        <dbReference type="EMBL" id="KAJ2898502.1"/>
    </source>
</evidence>
<dbReference type="Proteomes" id="UP001201980">
    <property type="component" value="Unassembled WGS sequence"/>
</dbReference>
<name>A0AAD5RM77_9PEZI</name>
<dbReference type="Pfam" id="PF01565">
    <property type="entry name" value="FAD_binding_4"/>
    <property type="match status" value="1"/>
</dbReference>
<dbReference type="SUPFAM" id="SSF56176">
    <property type="entry name" value="FAD-binding/transporter-associated domain-like"/>
    <property type="match status" value="1"/>
</dbReference>
<dbReference type="InterPro" id="IPR016169">
    <property type="entry name" value="FAD-bd_PCMH_sub2"/>
</dbReference>
<dbReference type="InterPro" id="IPR040165">
    <property type="entry name" value="Diminuto-like"/>
</dbReference>
<dbReference type="PANTHER" id="PTHR10801">
    <property type="entry name" value="24-DEHYDROCHOLESTEROL REDUCTASE"/>
    <property type="match status" value="1"/>
</dbReference>
<feature type="domain" description="FAD-binding PCMH-type" evidence="8">
    <location>
        <begin position="22"/>
        <end position="198"/>
    </location>
</feature>
<evidence type="ECO:0000256" key="3">
    <source>
        <dbReference type="ARBA" id="ARBA00022692"/>
    </source>
</evidence>
<dbReference type="Gene3D" id="3.30.465.10">
    <property type="match status" value="1"/>
</dbReference>
<keyword evidence="5" id="KW-0560">Oxidoreductase</keyword>
<dbReference type="EMBL" id="JAKWBI020000228">
    <property type="protein sequence ID" value="KAJ2898502.1"/>
    <property type="molecule type" value="Genomic_DNA"/>
</dbReference>
<evidence type="ECO:0000256" key="6">
    <source>
        <dbReference type="ARBA" id="ARBA00023136"/>
    </source>
</evidence>
<keyword evidence="3" id="KW-0812">Transmembrane</keyword>
<keyword evidence="6" id="KW-0472">Membrane</keyword>
<gene>
    <name evidence="9" type="ORF">MKZ38_003852</name>
</gene>
<feature type="region of interest" description="Disordered" evidence="7">
    <location>
        <begin position="226"/>
        <end position="252"/>
    </location>
</feature>
<dbReference type="GO" id="GO:0016020">
    <property type="term" value="C:membrane"/>
    <property type="evidence" value="ECO:0007669"/>
    <property type="project" value="UniProtKB-SubCell"/>
</dbReference>
<feature type="region of interest" description="Disordered" evidence="7">
    <location>
        <begin position="309"/>
        <end position="331"/>
    </location>
</feature>
<dbReference type="GO" id="GO:0000246">
    <property type="term" value="F:Delta24(24-1) sterol reductase activity"/>
    <property type="evidence" value="ECO:0007669"/>
    <property type="project" value="TreeGrafter"/>
</dbReference>
<evidence type="ECO:0000256" key="2">
    <source>
        <dbReference type="ARBA" id="ARBA00012405"/>
    </source>
</evidence>
<dbReference type="GO" id="GO:0005737">
    <property type="term" value="C:cytoplasm"/>
    <property type="evidence" value="ECO:0007669"/>
    <property type="project" value="TreeGrafter"/>
</dbReference>
<dbReference type="InterPro" id="IPR036318">
    <property type="entry name" value="FAD-bd_PCMH-like_sf"/>
</dbReference>
<evidence type="ECO:0000256" key="4">
    <source>
        <dbReference type="ARBA" id="ARBA00022989"/>
    </source>
</evidence>
<keyword evidence="10" id="KW-1185">Reference proteome</keyword>
<protein>
    <recommendedName>
        <fullName evidence="2">Delta(24)-sterol reductase</fullName>
        <ecNumber evidence="2">1.3.1.72</ecNumber>
    </recommendedName>
</protein>
<organism evidence="9 10">
    <name type="scientific">Zalerion maritima</name>
    <dbReference type="NCBI Taxonomy" id="339359"/>
    <lineage>
        <taxon>Eukaryota</taxon>
        <taxon>Fungi</taxon>
        <taxon>Dikarya</taxon>
        <taxon>Ascomycota</taxon>
        <taxon>Pezizomycotina</taxon>
        <taxon>Sordariomycetes</taxon>
        <taxon>Lulworthiomycetidae</taxon>
        <taxon>Lulworthiales</taxon>
        <taxon>Lulworthiaceae</taxon>
        <taxon>Zalerion</taxon>
    </lineage>
</organism>
<sequence>MSSPIPATGTISSEFWYENRTMQVSDDRRVFKQHQDDVRTLSQAIRQFYASRTPFHVHHGPPCDLRKPTPKTKRVDISHLNRVVHVNPMTRTVLAEPGVIMADLLTASLYHGLMPAVVLEFPGITCGSAFATTSTSSASFRSGLFEDIVTSIEVILGNGDIVTKARPAGDQSDLFWGCASGLGSMGVVTMMEIQLVPAMPYVQLSYFVCNSLDEASRTMERETAPCIAPRSSLHEQRRKSYHSSLSRHSDDDFDQRPDFADAIAFSPCKAVVMVGRQISAPDEGTLIRRFSQNSDPYFYSHVSAIADSAPSTSRSNVPESPSSIQHPAKPNKVDSVALPDYFFRYDRGVFFAGGDKMAKHAHPHRPILRAITSRYLRSSRAIGACRRSGLDSVTTSFTASVPSDSIPSSVLELGQDLGVWPIWLCPTRKSALPAEETRRRFSVGSKARIGSISPRQGTSTMVTIGCFGLGKAGVGQQEAALRAARNTVEEAGGTVTLLGCPLNDEQEIWERFDRQWYEEVRKKYAAERLPSLAERVGMAGDNRVQEKPLWMLKASAVVIAVCNSE</sequence>
<evidence type="ECO:0000256" key="1">
    <source>
        <dbReference type="ARBA" id="ARBA00004167"/>
    </source>
</evidence>
<evidence type="ECO:0000256" key="7">
    <source>
        <dbReference type="SAM" id="MobiDB-lite"/>
    </source>
</evidence>
<dbReference type="InterPro" id="IPR006094">
    <property type="entry name" value="Oxid_FAD_bind_N"/>
</dbReference>